<keyword evidence="3" id="KW-1185">Reference proteome</keyword>
<sequence length="218" mass="24498">MVLNLVKKDLILAKKYIIPMLIFAVVGPIYLYSKLEFSGGSFISFLITVIFAEFILFNMVSMSEEKYKGAVLLCTTPYTRNGIIKGKYLLVLFIFLSCFILYNLATVLGASIGLELLTPLTFGIALLVVSIFFGILIPVQIKLGYEKTRYISFFTIFLTPFVLPTILKGIQSSNLSWHFSFTEGIPGIIIDWLPLGIALFIGFLSMYISLHIYAQKNL</sequence>
<feature type="transmembrane region" description="Helical" evidence="1">
    <location>
        <begin position="151"/>
        <end position="172"/>
    </location>
</feature>
<feature type="transmembrane region" description="Helical" evidence="1">
    <location>
        <begin position="39"/>
        <end position="60"/>
    </location>
</feature>
<dbReference type="Proteomes" id="UP000005850">
    <property type="component" value="Chromosome"/>
</dbReference>
<keyword evidence="1" id="KW-0472">Membrane</keyword>
<reference evidence="2 3" key="1">
    <citation type="journal article" date="2011" name="J. Bacteriol.">
        <title>Genome sequence of Brevibacillus laterosporus LMG 15441, a pathogen of invertebrates.</title>
        <authorList>
            <person name="Djukic M."/>
            <person name="Poehlein A."/>
            <person name="Thurmer A."/>
            <person name="Daniel R."/>
        </authorList>
    </citation>
    <scope>NUCLEOTIDE SEQUENCE [LARGE SCALE GENOMIC DNA]</scope>
    <source>
        <strain evidence="2 3">LMG 15441</strain>
    </source>
</reference>
<feature type="transmembrane region" description="Helical" evidence="1">
    <location>
        <begin position="16"/>
        <end position="33"/>
    </location>
</feature>
<dbReference type="HOGENOM" id="CLU_112358_0_0_9"/>
<gene>
    <name evidence="2" type="ORF">BRLA_c029760</name>
</gene>
<evidence type="ECO:0000313" key="3">
    <source>
        <dbReference type="Proteomes" id="UP000005850"/>
    </source>
</evidence>
<feature type="transmembrane region" description="Helical" evidence="1">
    <location>
        <begin position="192"/>
        <end position="214"/>
    </location>
</feature>
<organism evidence="2 3">
    <name type="scientific">Brevibacillus laterosporus LMG 15441</name>
    <dbReference type="NCBI Taxonomy" id="1042163"/>
    <lineage>
        <taxon>Bacteria</taxon>
        <taxon>Bacillati</taxon>
        <taxon>Bacillota</taxon>
        <taxon>Bacilli</taxon>
        <taxon>Bacillales</taxon>
        <taxon>Paenibacillaceae</taxon>
        <taxon>Brevibacillus</taxon>
    </lineage>
</organism>
<dbReference type="AlphaFoldDB" id="A0A075R7W0"/>
<keyword evidence="1" id="KW-1133">Transmembrane helix</keyword>
<dbReference type="EMBL" id="CP007806">
    <property type="protein sequence ID" value="AIG27288.1"/>
    <property type="molecule type" value="Genomic_DNA"/>
</dbReference>
<keyword evidence="1" id="KW-0812">Transmembrane</keyword>
<accession>A0A075R7W0</accession>
<dbReference type="eggNOG" id="ENOG50303QB">
    <property type="taxonomic scope" value="Bacteria"/>
</dbReference>
<protein>
    <submittedName>
        <fullName evidence="2">ABC-2 family transporter protein</fullName>
    </submittedName>
</protein>
<name>A0A075R7W0_BRELA</name>
<dbReference type="KEGG" id="blr:BRLA_c029760"/>
<proteinExistence type="predicted"/>
<evidence type="ECO:0000256" key="1">
    <source>
        <dbReference type="SAM" id="Phobius"/>
    </source>
</evidence>
<dbReference type="STRING" id="1042163.BRLA_c029760"/>
<dbReference type="InterPro" id="IPR025699">
    <property type="entry name" value="ABC2_memb-like"/>
</dbReference>
<evidence type="ECO:0000313" key="2">
    <source>
        <dbReference type="EMBL" id="AIG27288.1"/>
    </source>
</evidence>
<feature type="transmembrane region" description="Helical" evidence="1">
    <location>
        <begin position="88"/>
        <end position="114"/>
    </location>
</feature>
<feature type="transmembrane region" description="Helical" evidence="1">
    <location>
        <begin position="120"/>
        <end position="139"/>
    </location>
</feature>
<dbReference type="RefSeq" id="WP_003335827.1">
    <property type="nucleotide sequence ID" value="NZ_CP007806.1"/>
</dbReference>
<dbReference type="Pfam" id="PF13346">
    <property type="entry name" value="ABC2_membrane_5"/>
    <property type="match status" value="1"/>
</dbReference>